<feature type="transmembrane region" description="Helical" evidence="6">
    <location>
        <begin position="143"/>
        <end position="162"/>
    </location>
</feature>
<keyword evidence="3 6" id="KW-0812">Transmembrane</keyword>
<reference evidence="7 8" key="1">
    <citation type="submission" date="2021-05" db="EMBL/GenBank/DDBJ databases">
        <title>Kineosporia and Streptomyces sp. nov. two new marine actinobacteria isolated from Coral.</title>
        <authorList>
            <person name="Buangrab K."/>
            <person name="Sutthacheep M."/>
            <person name="Yeemin T."/>
            <person name="Harunari E."/>
            <person name="Igarashi Y."/>
            <person name="Kanchanasin P."/>
            <person name="Tanasupawat S."/>
            <person name="Phongsopitanun W."/>
        </authorList>
    </citation>
    <scope>NUCLEOTIDE SEQUENCE [LARGE SCALE GENOMIC DNA]</scope>
    <source>
        <strain evidence="7 8">J2-2</strain>
    </source>
</reference>
<dbReference type="PANTHER" id="PTHR30086">
    <property type="entry name" value="ARGININE EXPORTER PROTEIN ARGO"/>
    <property type="match status" value="1"/>
</dbReference>
<dbReference type="RefSeq" id="WP_214158688.1">
    <property type="nucleotide sequence ID" value="NZ_JAHBAY010000011.1"/>
</dbReference>
<evidence type="ECO:0000256" key="5">
    <source>
        <dbReference type="ARBA" id="ARBA00023136"/>
    </source>
</evidence>
<feature type="transmembrane region" description="Helical" evidence="6">
    <location>
        <begin position="37"/>
        <end position="63"/>
    </location>
</feature>
<protein>
    <submittedName>
        <fullName evidence="7">LysE family translocator</fullName>
    </submittedName>
</protein>
<accession>A0ABS5TME7</accession>
<name>A0ABS5TME7_9ACTN</name>
<dbReference type="EMBL" id="JAHBAY010000011">
    <property type="protein sequence ID" value="MBT0772276.1"/>
    <property type="molecule type" value="Genomic_DNA"/>
</dbReference>
<evidence type="ECO:0000256" key="1">
    <source>
        <dbReference type="ARBA" id="ARBA00004651"/>
    </source>
</evidence>
<evidence type="ECO:0000313" key="7">
    <source>
        <dbReference type="EMBL" id="MBT0772276.1"/>
    </source>
</evidence>
<keyword evidence="8" id="KW-1185">Reference proteome</keyword>
<dbReference type="Proteomes" id="UP001197247">
    <property type="component" value="Unassembled WGS sequence"/>
</dbReference>
<evidence type="ECO:0000313" key="8">
    <source>
        <dbReference type="Proteomes" id="UP001197247"/>
    </source>
</evidence>
<evidence type="ECO:0000256" key="4">
    <source>
        <dbReference type="ARBA" id="ARBA00022989"/>
    </source>
</evidence>
<sequence>MTFGMIAAFWAVSFLLVLTPGADWAYAITAGLRYRSVLPAVSGLLAGYLAITVVVAAGAAALITSTPGALTVLTLAGAAYLGWLGITTLLNPPTPQSDSRSAQSSWLGQAGRGALISGFNPKALLLFLALLPQFTDPSAGWPLTAQLITLGCLHMAMCGVVYGLVGTGSKVVLRARPAAARFVARCSGVAMTAIGAGLLVEQFLRL</sequence>
<dbReference type="InterPro" id="IPR001123">
    <property type="entry name" value="LeuE-type"/>
</dbReference>
<keyword evidence="2" id="KW-1003">Cell membrane</keyword>
<evidence type="ECO:0000256" key="3">
    <source>
        <dbReference type="ARBA" id="ARBA00022692"/>
    </source>
</evidence>
<evidence type="ECO:0000256" key="2">
    <source>
        <dbReference type="ARBA" id="ARBA00022475"/>
    </source>
</evidence>
<proteinExistence type="predicted"/>
<keyword evidence="5 6" id="KW-0472">Membrane</keyword>
<feature type="transmembrane region" description="Helical" evidence="6">
    <location>
        <begin position="110"/>
        <end position="131"/>
    </location>
</feature>
<dbReference type="Pfam" id="PF01810">
    <property type="entry name" value="LysE"/>
    <property type="match status" value="1"/>
</dbReference>
<feature type="transmembrane region" description="Helical" evidence="6">
    <location>
        <begin position="182"/>
        <end position="200"/>
    </location>
</feature>
<feature type="transmembrane region" description="Helical" evidence="6">
    <location>
        <begin position="70"/>
        <end position="90"/>
    </location>
</feature>
<comment type="subcellular location">
    <subcellularLocation>
        <location evidence="1">Cell membrane</location>
        <topology evidence="1">Multi-pass membrane protein</topology>
    </subcellularLocation>
</comment>
<evidence type="ECO:0000256" key="6">
    <source>
        <dbReference type="SAM" id="Phobius"/>
    </source>
</evidence>
<dbReference type="PANTHER" id="PTHR30086:SF20">
    <property type="entry name" value="ARGININE EXPORTER PROTEIN ARGO-RELATED"/>
    <property type="match status" value="1"/>
</dbReference>
<organism evidence="7 8">
    <name type="scientific">Kineosporia corallincola</name>
    <dbReference type="NCBI Taxonomy" id="2835133"/>
    <lineage>
        <taxon>Bacteria</taxon>
        <taxon>Bacillati</taxon>
        <taxon>Actinomycetota</taxon>
        <taxon>Actinomycetes</taxon>
        <taxon>Kineosporiales</taxon>
        <taxon>Kineosporiaceae</taxon>
        <taxon>Kineosporia</taxon>
    </lineage>
</organism>
<gene>
    <name evidence="7" type="ORF">KIH74_25245</name>
</gene>
<keyword evidence="4 6" id="KW-1133">Transmembrane helix</keyword>
<comment type="caution">
    <text evidence="7">The sequence shown here is derived from an EMBL/GenBank/DDBJ whole genome shotgun (WGS) entry which is preliminary data.</text>
</comment>